<dbReference type="GO" id="GO:0004497">
    <property type="term" value="F:monooxygenase activity"/>
    <property type="evidence" value="ECO:0007669"/>
    <property type="project" value="InterPro"/>
</dbReference>
<accession>A0A7G1I3P0</accession>
<feature type="compositionally biased region" description="Low complexity" evidence="1">
    <location>
        <begin position="226"/>
        <end position="238"/>
    </location>
</feature>
<dbReference type="GO" id="GO:0020037">
    <property type="term" value="F:heme binding"/>
    <property type="evidence" value="ECO:0007669"/>
    <property type="project" value="InterPro"/>
</dbReference>
<dbReference type="GO" id="GO:0016705">
    <property type="term" value="F:oxidoreductase activity, acting on paired donors, with incorporation or reduction of molecular oxygen"/>
    <property type="evidence" value="ECO:0007669"/>
    <property type="project" value="InterPro"/>
</dbReference>
<dbReference type="AlphaFoldDB" id="A0A7G1I3P0"/>
<keyword evidence="3" id="KW-1185">Reference proteome</keyword>
<reference evidence="2 3" key="1">
    <citation type="submission" date="2020-07" db="EMBL/GenBank/DDBJ databases">
        <title>Mycobacterium kansasii (former subtype) with zoonotic potential isolated from diseased indoor pet cat, Japan.</title>
        <authorList>
            <person name="Fukano H."/>
            <person name="Terazono T."/>
            <person name="Hoshino Y."/>
        </authorList>
    </citation>
    <scope>NUCLEOTIDE SEQUENCE [LARGE SCALE GENOMIC DNA]</scope>
    <source>
        <strain evidence="2 3">Kuro-I</strain>
    </source>
</reference>
<dbReference type="Gene3D" id="1.10.630.10">
    <property type="entry name" value="Cytochrome P450"/>
    <property type="match status" value="1"/>
</dbReference>
<organism evidence="2 3">
    <name type="scientific">Mycobacterium kansasii</name>
    <dbReference type="NCBI Taxonomy" id="1768"/>
    <lineage>
        <taxon>Bacteria</taxon>
        <taxon>Bacillati</taxon>
        <taxon>Actinomycetota</taxon>
        <taxon>Actinomycetes</taxon>
        <taxon>Mycobacteriales</taxon>
        <taxon>Mycobacteriaceae</taxon>
        <taxon>Mycobacterium</taxon>
    </lineage>
</organism>
<dbReference type="GO" id="GO:0005506">
    <property type="term" value="F:iron ion binding"/>
    <property type="evidence" value="ECO:0007669"/>
    <property type="project" value="InterPro"/>
</dbReference>
<protein>
    <submittedName>
        <fullName evidence="2">Uncharacterized protein</fullName>
    </submittedName>
</protein>
<evidence type="ECO:0000256" key="1">
    <source>
        <dbReference type="SAM" id="MobiDB-lite"/>
    </source>
</evidence>
<evidence type="ECO:0000313" key="3">
    <source>
        <dbReference type="Proteomes" id="UP000516380"/>
    </source>
</evidence>
<sequence length="272" mass="30884">MALNWSHRDFPELAPAVRVPVRFTLGRHDNVFRSDPQALAEIADMFSAAACFVSDLQDEAGHNLSLGHSAADYHRKVFAFVQECVELPRRQPTIRRPVDVSHPPASRYRYRYSRTLSRNDPARHPVLKECAMTTSKIVFDPFSEEFFNGPWDTYRRMQEEAPVYYSEEYDFYALTRHADVAAGLKDFQTYSSAYGIDLAMVRTGQPSPHKAIIFMDPPSTATCAACSTRSSRRAPSSRSGRRSSTRSTSTWARLIPMVSTRCRSFPARSRSK</sequence>
<feature type="region of interest" description="Disordered" evidence="1">
    <location>
        <begin position="226"/>
        <end position="249"/>
    </location>
</feature>
<evidence type="ECO:0000313" key="2">
    <source>
        <dbReference type="EMBL" id="BCI85616.1"/>
    </source>
</evidence>
<proteinExistence type="predicted"/>
<dbReference type="EMBL" id="AP023343">
    <property type="protein sequence ID" value="BCI85616.1"/>
    <property type="molecule type" value="Genomic_DNA"/>
</dbReference>
<dbReference type="InterPro" id="IPR036396">
    <property type="entry name" value="Cyt_P450_sf"/>
</dbReference>
<gene>
    <name evidence="2" type="ORF">NIIDMKKI_08220</name>
</gene>
<dbReference type="Proteomes" id="UP000516380">
    <property type="component" value="Chromosome"/>
</dbReference>
<name>A0A7G1I3P0_MYCKA</name>